<evidence type="ECO:0000256" key="1">
    <source>
        <dbReference type="ARBA" id="ARBA00022737"/>
    </source>
</evidence>
<comment type="caution">
    <text evidence="2">The sequence shown here is derived from an EMBL/GenBank/DDBJ whole genome shotgun (WGS) entry which is preliminary data.</text>
</comment>
<accession>A0A9P6GEW8</accession>
<dbReference type="Proteomes" id="UP000756921">
    <property type="component" value="Unassembled WGS sequence"/>
</dbReference>
<dbReference type="OrthoDB" id="185373at2759"/>
<reference evidence="2" key="1">
    <citation type="journal article" date="2020" name="Mol. Plant Microbe Interact.">
        <title>Genome Sequence of the Biocontrol Agent Coniothyrium minitans strain Conio (IMI 134523).</title>
        <authorList>
            <person name="Patel D."/>
            <person name="Shittu T.A."/>
            <person name="Baroncelli R."/>
            <person name="Muthumeenakshi S."/>
            <person name="Osborne T.H."/>
            <person name="Janganan T.K."/>
            <person name="Sreenivasaprasad S."/>
        </authorList>
    </citation>
    <scope>NUCLEOTIDE SEQUENCE</scope>
    <source>
        <strain evidence="2">Conio</strain>
    </source>
</reference>
<keyword evidence="3" id="KW-1185">Reference proteome</keyword>
<keyword evidence="1" id="KW-0677">Repeat</keyword>
<gene>
    <name evidence="2" type="ORF">PMIN01_08586</name>
</gene>
<dbReference type="Gene3D" id="1.25.40.10">
    <property type="entry name" value="Tetratricopeptide repeat domain"/>
    <property type="match status" value="1"/>
</dbReference>
<dbReference type="InterPro" id="IPR050667">
    <property type="entry name" value="PPR-containing_protein"/>
</dbReference>
<dbReference type="InterPro" id="IPR011990">
    <property type="entry name" value="TPR-like_helical_dom_sf"/>
</dbReference>
<name>A0A9P6GEW8_9PLEO</name>
<dbReference type="EMBL" id="WJXW01000009">
    <property type="protein sequence ID" value="KAF9732904.1"/>
    <property type="molecule type" value="Genomic_DNA"/>
</dbReference>
<dbReference type="PANTHER" id="PTHR47939">
    <property type="entry name" value="MEMBRANE-ASSOCIATED SALT-INDUCIBLE PROTEIN-LIKE"/>
    <property type="match status" value="1"/>
</dbReference>
<evidence type="ECO:0000313" key="3">
    <source>
        <dbReference type="Proteomes" id="UP000756921"/>
    </source>
</evidence>
<protein>
    <submittedName>
        <fullName evidence="2">Complex I intermediate-associated protein 84, mitochondrial</fullName>
    </submittedName>
</protein>
<organism evidence="2 3">
    <name type="scientific">Paraphaeosphaeria minitans</name>
    <dbReference type="NCBI Taxonomy" id="565426"/>
    <lineage>
        <taxon>Eukaryota</taxon>
        <taxon>Fungi</taxon>
        <taxon>Dikarya</taxon>
        <taxon>Ascomycota</taxon>
        <taxon>Pezizomycotina</taxon>
        <taxon>Dothideomycetes</taxon>
        <taxon>Pleosporomycetidae</taxon>
        <taxon>Pleosporales</taxon>
        <taxon>Massarineae</taxon>
        <taxon>Didymosphaeriaceae</taxon>
        <taxon>Paraphaeosphaeria</taxon>
    </lineage>
</organism>
<dbReference type="AlphaFoldDB" id="A0A9P6GEW8"/>
<sequence>MPSHLTRLVFCSIIADTPLICRGCVQRTPRLRASFQHGTRAIAPQRRTFFGMFKTNRKIKPPDVPAGLEVIGELMQAQADGLRPPTPAQVATALDAFFTQKKADVEDFHTTKALKALQYLLANPREDGQPWLSYKSMVAIMYKLEKYPPETGGTPHKILAKLLDAEIQKVMVHKGETKSFATLTPYEAAELPRLVRILCTYGASLEARDLASKTYATPSKKRTDREKKIVRNIWKAVVLGLAKEGNTPELIKTTEMMRDAALTFTSEVQGVMVKYFVERNDLEQAKYWYSTAIPEWDQGEGLQSALGPFLTALALHGDTTFGQQVVASLLQKMPAKQTWDAIFVWSAAIGKGADEIDRMMNVMIRRNEEERQKSPNEPVILPDINTINSLVELAMSKQDSYLAERFVVLGEKRGIYPDEKTYIMQMRYRLSIKDIDGAKVAYYGLQGQITENSECAEAVNKLIQALCNLQQHHFEDIMAIVDDLHERNVQLTPETVATVCLLHLRRGEPHDAGDLLNMHAHHFSPAQRVVIRNGLAAFIMDGQTSTAEAWETYQMLRHAFPETPRSDRIPLMKEFFRRKRSDMACHVFFHMRNSIEETIAADKEVYVTAFVGFARNVDAESLELASNQLKIDLNVEMDTQLRNALMLAWAATKNNGRALSMWAEIGSSREGPTYNSIAIAFRACEGTHNGERHARSIWARLKEMDIDIDKQVFTAYMCAIARNHHHDDALALIEAAEEEYGFTPDFYILGNWFQSTASIDRQEKVEAWIKARYPAVWKQLEALGSYRTMDGFGYRQFNFNRDLDP</sequence>
<proteinExistence type="predicted"/>
<evidence type="ECO:0000313" key="2">
    <source>
        <dbReference type="EMBL" id="KAF9732904.1"/>
    </source>
</evidence>
<dbReference type="PANTHER" id="PTHR47939:SF13">
    <property type="entry name" value="OS03G0201400 PROTEIN"/>
    <property type="match status" value="1"/>
</dbReference>